<dbReference type="EMBL" id="CP001842">
    <property type="protein sequence ID" value="ADB95656.1"/>
    <property type="molecule type" value="Genomic_DNA"/>
</dbReference>
<keyword evidence="2" id="KW-1185">Reference proteome</keyword>
<gene>
    <name evidence="1" type="ordered locus">UCYN_09790</name>
</gene>
<evidence type="ECO:0000313" key="1">
    <source>
        <dbReference type="EMBL" id="ADB95656.1"/>
    </source>
</evidence>
<sequence>MEKGLMWTPLLIFFSWLTWNGWNEYKKLEAYNVWSNEFDTSKYDIYSIIGLKDKQLTWGTPKRTISDNLSNFSLNDVESIQLLINNNITTLDKLPNRGKALIQFVFIDSNKSAITIPFTEISLAAQWTKHLDNLRLQK</sequence>
<organism evidence="2">
    <name type="scientific">Atelocyanobacterium thalassa (isolate ALOHA)</name>
    <dbReference type="NCBI Taxonomy" id="1453429"/>
    <lineage>
        <taxon>Bacteria</taxon>
        <taxon>Bacillati</taxon>
        <taxon>Cyanobacteriota</taxon>
        <taxon>Cyanophyceae</taxon>
        <taxon>Oscillatoriophycideae</taxon>
        <taxon>Chroococcales</taxon>
        <taxon>Aphanothecaceae</taxon>
        <taxon>Candidatus Atelocyanobacterium</taxon>
        <taxon>Candidatus Atelocyanobacterium thalassae</taxon>
    </lineage>
</organism>
<proteinExistence type="predicted"/>
<accession>D3EQA6</accession>
<dbReference type="RefSeq" id="WP_012954343.1">
    <property type="nucleotide sequence ID" value="NC_013771.1"/>
</dbReference>
<dbReference type="STRING" id="1453429.UCYN_09790"/>
<protein>
    <submittedName>
        <fullName evidence="1">Uncharacterized protein</fullName>
    </submittedName>
</protein>
<dbReference type="OrthoDB" id="530035at2"/>
<dbReference type="HOGENOM" id="CLU_1803799_0_0_3"/>
<name>D3EQA6_ATETH</name>
<dbReference type="AlphaFoldDB" id="D3EQA6"/>
<dbReference type="KEGG" id="cyu:UCYN_09790"/>
<dbReference type="Proteomes" id="UP000001405">
    <property type="component" value="Chromosome"/>
</dbReference>
<reference evidence="1 2" key="1">
    <citation type="journal article" date="2010" name="Nature">
        <title>Metabolic streamlining in an open-ocean nitrogen-fixing cyanobacterium.</title>
        <authorList>
            <person name="Tripp H.J."/>
            <person name="Bench S.R."/>
            <person name="Turk K.A."/>
            <person name="Foster R.A."/>
            <person name="Desany B.A."/>
            <person name="Niazi F."/>
            <person name="Affourtit J.P."/>
            <person name="Zehr J.P."/>
        </authorList>
    </citation>
    <scope>NUCLEOTIDE SEQUENCE [LARGE SCALE GENOMIC DNA]</scope>
    <source>
        <strain evidence="2">ALOHA</strain>
    </source>
</reference>
<evidence type="ECO:0000313" key="2">
    <source>
        <dbReference type="Proteomes" id="UP000001405"/>
    </source>
</evidence>